<dbReference type="AlphaFoldDB" id="A0A5D6UYR8"/>
<feature type="chain" id="PRO_5023088253" evidence="1">
    <location>
        <begin position="35"/>
        <end position="144"/>
    </location>
</feature>
<accession>A0A5D6UYR8</accession>
<comment type="caution">
    <text evidence="2">The sequence shown here is derived from an EMBL/GenBank/DDBJ whole genome shotgun (WGS) entry which is preliminary data.</text>
</comment>
<dbReference type="Proteomes" id="UP000322791">
    <property type="component" value="Unassembled WGS sequence"/>
</dbReference>
<dbReference type="RefSeq" id="WP_149071256.1">
    <property type="nucleotide sequence ID" value="NZ_VTHL01000011.1"/>
</dbReference>
<protein>
    <submittedName>
        <fullName evidence="2">Uncharacterized protein</fullName>
    </submittedName>
</protein>
<sequence>MKTLFSSPSSARVRSACLALFTLVTLGLTQPAQAQQAAPVTLETPTPETLRVRVQNPAQQAGSVQIVSLRTGQSLFRETYTAPVYANRFDFRNLAGGHYSVVLRLGRDQYRYTVHMQPASATSGVVVRTVKARLPKTVIALAAE</sequence>
<gene>
    <name evidence="2" type="ORF">FY528_12005</name>
</gene>
<name>A0A5D6UYR8_9BACT</name>
<evidence type="ECO:0000313" key="2">
    <source>
        <dbReference type="EMBL" id="TYZ08931.1"/>
    </source>
</evidence>
<feature type="signal peptide" evidence="1">
    <location>
        <begin position="1"/>
        <end position="34"/>
    </location>
</feature>
<dbReference type="EMBL" id="VTHL01000011">
    <property type="protein sequence ID" value="TYZ08931.1"/>
    <property type="molecule type" value="Genomic_DNA"/>
</dbReference>
<organism evidence="2 3">
    <name type="scientific">Hymenobacter lutimineralis</name>
    <dbReference type="NCBI Taxonomy" id="2606448"/>
    <lineage>
        <taxon>Bacteria</taxon>
        <taxon>Pseudomonadati</taxon>
        <taxon>Bacteroidota</taxon>
        <taxon>Cytophagia</taxon>
        <taxon>Cytophagales</taxon>
        <taxon>Hymenobacteraceae</taxon>
        <taxon>Hymenobacter</taxon>
    </lineage>
</organism>
<keyword evidence="3" id="KW-1185">Reference proteome</keyword>
<keyword evidence="1" id="KW-0732">Signal</keyword>
<reference evidence="2 3" key="1">
    <citation type="submission" date="2019-08" db="EMBL/GenBank/DDBJ databases">
        <authorList>
            <person name="Seo M.-J."/>
        </authorList>
    </citation>
    <scope>NUCLEOTIDE SEQUENCE [LARGE SCALE GENOMIC DNA]</scope>
    <source>
        <strain evidence="2 3">KIGAM108</strain>
    </source>
</reference>
<proteinExistence type="predicted"/>
<evidence type="ECO:0000256" key="1">
    <source>
        <dbReference type="SAM" id="SignalP"/>
    </source>
</evidence>
<evidence type="ECO:0000313" key="3">
    <source>
        <dbReference type="Proteomes" id="UP000322791"/>
    </source>
</evidence>